<dbReference type="EMBL" id="LIUT01000006">
    <property type="protein sequence ID" value="KOR76799.1"/>
    <property type="molecule type" value="Genomic_DNA"/>
</dbReference>
<name>A0A0M1N490_9BACL</name>
<keyword evidence="3" id="KW-1185">Reference proteome</keyword>
<dbReference type="Proteomes" id="UP000036932">
    <property type="component" value="Unassembled WGS sequence"/>
</dbReference>
<organism evidence="2 3">
    <name type="scientific">Paenibacillus solani</name>
    <dbReference type="NCBI Taxonomy" id="1705565"/>
    <lineage>
        <taxon>Bacteria</taxon>
        <taxon>Bacillati</taxon>
        <taxon>Bacillota</taxon>
        <taxon>Bacilli</taxon>
        <taxon>Bacillales</taxon>
        <taxon>Paenibacillaceae</taxon>
        <taxon>Paenibacillus</taxon>
    </lineage>
</organism>
<evidence type="ECO:0000256" key="1">
    <source>
        <dbReference type="SAM" id="MobiDB-lite"/>
    </source>
</evidence>
<evidence type="ECO:0000313" key="2">
    <source>
        <dbReference type="EMBL" id="KOR76799.1"/>
    </source>
</evidence>
<sequence>MADKKKNLPLQNGPGNMDHPEQYPTENESLFDKFESEQHVDPIPMEDARLEREEEKQRDGTSKQRSSSDDKYHSGF</sequence>
<dbReference type="PATRIC" id="fig|1705565.3.peg.732"/>
<reference evidence="3" key="1">
    <citation type="submission" date="2015-08" db="EMBL/GenBank/DDBJ databases">
        <title>Genome sequencing project for genomic taxonomy and phylogenomics of Bacillus-like bacteria.</title>
        <authorList>
            <person name="Liu B."/>
            <person name="Wang J."/>
            <person name="Zhu Y."/>
            <person name="Liu G."/>
            <person name="Chen Q."/>
            <person name="Chen Z."/>
            <person name="Lan J."/>
            <person name="Che J."/>
            <person name="Ge C."/>
            <person name="Shi H."/>
            <person name="Pan Z."/>
            <person name="Liu X."/>
        </authorList>
    </citation>
    <scope>NUCLEOTIDE SEQUENCE [LARGE SCALE GENOMIC DNA]</scope>
    <source>
        <strain evidence="3">FJAT-22460</strain>
    </source>
</reference>
<accession>A0A0M1N490</accession>
<protein>
    <submittedName>
        <fullName evidence="2">Uncharacterized protein</fullName>
    </submittedName>
</protein>
<dbReference type="RefSeq" id="WP_053490186.1">
    <property type="nucleotide sequence ID" value="NZ_LIUT01000006.1"/>
</dbReference>
<feature type="compositionally biased region" description="Basic and acidic residues" evidence="1">
    <location>
        <begin position="30"/>
        <end position="76"/>
    </location>
</feature>
<dbReference type="AlphaFoldDB" id="A0A0M1N490"/>
<proteinExistence type="predicted"/>
<comment type="caution">
    <text evidence="2">The sequence shown here is derived from an EMBL/GenBank/DDBJ whole genome shotgun (WGS) entry which is preliminary data.</text>
</comment>
<evidence type="ECO:0000313" key="3">
    <source>
        <dbReference type="Proteomes" id="UP000036932"/>
    </source>
</evidence>
<gene>
    <name evidence="2" type="ORF">AM231_22970</name>
</gene>
<dbReference type="OrthoDB" id="2454814at2"/>
<feature type="region of interest" description="Disordered" evidence="1">
    <location>
        <begin position="1"/>
        <end position="76"/>
    </location>
</feature>